<comment type="caution">
    <text evidence="2">The sequence shown here is derived from an EMBL/GenBank/DDBJ whole genome shotgun (WGS) entry which is preliminary data.</text>
</comment>
<reference evidence="2 3" key="1">
    <citation type="submission" date="2021-02" db="EMBL/GenBank/DDBJ databases">
        <authorList>
            <person name="Vanwijnsberghe S."/>
        </authorList>
    </citation>
    <scope>NUCLEOTIDE SEQUENCE [LARGE SCALE GENOMIC DNA]</scope>
    <source>
        <strain evidence="2 3">R-69658</strain>
    </source>
</reference>
<dbReference type="Proteomes" id="UP000674425">
    <property type="component" value="Unassembled WGS sequence"/>
</dbReference>
<gene>
    <name evidence="2" type="ORF">R69658_07479</name>
</gene>
<feature type="chain" id="PRO_5046137968" description="DUF4136 domain-containing protein" evidence="1">
    <location>
        <begin position="24"/>
        <end position="322"/>
    </location>
</feature>
<keyword evidence="3" id="KW-1185">Reference proteome</keyword>
<evidence type="ECO:0000313" key="2">
    <source>
        <dbReference type="EMBL" id="CAE6857924.1"/>
    </source>
</evidence>
<evidence type="ECO:0000256" key="1">
    <source>
        <dbReference type="SAM" id="SignalP"/>
    </source>
</evidence>
<protein>
    <recommendedName>
        <fullName evidence="4">DUF4136 domain-containing protein</fullName>
    </recommendedName>
</protein>
<sequence>MSLSSFRWTVFLLAVLSGCTSISSTSSLNSRPSAPASVVSVRYIQNSLRATNSRMPGIAYSPSALLERDGYYDLGNEIRVIAPEVASDRGLEADVTVSDADIRRNNHTSGVGANPYASRESGKELVLFVSGGRSTQNSADVQFVFHAIFRDTPPGTEYWHADYRVKVSTLTPWDPAFDSDTVRKLISRIFDDLEKNGLVLGARQQFATASPQQPMVTQSQPVVPEEKTTIPQGPVPYIDARGQEGYRKWLAGGLHRAFAISTDGHWGYSADATEVSGDKRAAEQRAISICQILAKTECFIYALDNRIVWHGADGSPEPSANR</sequence>
<evidence type="ECO:0008006" key="4">
    <source>
        <dbReference type="Google" id="ProtNLM"/>
    </source>
</evidence>
<organism evidence="2 3">
    <name type="scientific">Paraburkholderia aspalathi</name>
    <dbReference type="NCBI Taxonomy" id="1324617"/>
    <lineage>
        <taxon>Bacteria</taxon>
        <taxon>Pseudomonadati</taxon>
        <taxon>Pseudomonadota</taxon>
        <taxon>Betaproteobacteria</taxon>
        <taxon>Burkholderiales</taxon>
        <taxon>Burkholderiaceae</taxon>
        <taxon>Paraburkholderia</taxon>
    </lineage>
</organism>
<evidence type="ECO:0000313" key="3">
    <source>
        <dbReference type="Proteomes" id="UP000674425"/>
    </source>
</evidence>
<dbReference type="PROSITE" id="PS51257">
    <property type="entry name" value="PROKAR_LIPOPROTEIN"/>
    <property type="match status" value="1"/>
</dbReference>
<accession>A0ABM8T4T4</accession>
<name>A0ABM8T4T4_9BURK</name>
<keyword evidence="1" id="KW-0732">Signal</keyword>
<dbReference type="EMBL" id="CAJNAU010000145">
    <property type="protein sequence ID" value="CAE6857924.1"/>
    <property type="molecule type" value="Genomic_DNA"/>
</dbReference>
<feature type="signal peptide" evidence="1">
    <location>
        <begin position="1"/>
        <end position="23"/>
    </location>
</feature>
<proteinExistence type="predicted"/>